<keyword evidence="9" id="KW-0786">Thiamine pyrophosphate</keyword>
<dbReference type="CDD" id="cd02000">
    <property type="entry name" value="TPP_E1_PDC_ADC_BCADC"/>
    <property type="match status" value="1"/>
</dbReference>
<evidence type="ECO:0000256" key="6">
    <source>
        <dbReference type="ARBA" id="ARBA00022958"/>
    </source>
</evidence>
<dbReference type="GO" id="GO:0046872">
    <property type="term" value="F:metal ion binding"/>
    <property type="evidence" value="ECO:0007669"/>
    <property type="project" value="UniProtKB-KW"/>
</dbReference>
<evidence type="ECO:0000256" key="2">
    <source>
        <dbReference type="ARBA" id="ARBA00004305"/>
    </source>
</evidence>
<comment type="cofactor">
    <cofactor evidence="1 9">
        <name>thiamine diphosphate</name>
        <dbReference type="ChEBI" id="CHEBI:58937"/>
    </cofactor>
</comment>
<dbReference type="Pfam" id="PF00676">
    <property type="entry name" value="E1_dh"/>
    <property type="match status" value="1"/>
</dbReference>
<dbReference type="InterPro" id="IPR001017">
    <property type="entry name" value="DH_E1"/>
</dbReference>
<feature type="domain" description="Dehydrogenase E1 component" evidence="11">
    <location>
        <begin position="99"/>
        <end position="407"/>
    </location>
</feature>
<dbReference type="InterPro" id="IPR050771">
    <property type="entry name" value="Alpha-ketoacid_DH_E1_comp"/>
</dbReference>
<organism evidence="12 13">
    <name type="scientific">Plectosphaerella plurivora</name>
    <dbReference type="NCBI Taxonomy" id="936078"/>
    <lineage>
        <taxon>Eukaryota</taxon>
        <taxon>Fungi</taxon>
        <taxon>Dikarya</taxon>
        <taxon>Ascomycota</taxon>
        <taxon>Pezizomycotina</taxon>
        <taxon>Sordariomycetes</taxon>
        <taxon>Hypocreomycetidae</taxon>
        <taxon>Glomerellales</taxon>
        <taxon>Plectosphaerellaceae</taxon>
        <taxon>Plectosphaerella</taxon>
    </lineage>
</organism>
<comment type="similarity">
    <text evidence="3 9">Belongs to the BCKDHA family.</text>
</comment>
<evidence type="ECO:0000256" key="10">
    <source>
        <dbReference type="SAM" id="MobiDB-lite"/>
    </source>
</evidence>
<dbReference type="EMBL" id="JAGSXJ010000002">
    <property type="protein sequence ID" value="KAH6695144.1"/>
    <property type="molecule type" value="Genomic_DNA"/>
</dbReference>
<name>A0A9P8VII1_9PEZI</name>
<evidence type="ECO:0000256" key="7">
    <source>
        <dbReference type="ARBA" id="ARBA00023002"/>
    </source>
</evidence>
<accession>A0A9P8VII1</accession>
<dbReference type="InterPro" id="IPR029061">
    <property type="entry name" value="THDP-binding"/>
</dbReference>
<dbReference type="FunFam" id="3.40.50.970:FF:000015">
    <property type="entry name" value="2-oxoisovalerate dehydrogenase subunit alpha"/>
    <property type="match status" value="1"/>
</dbReference>
<dbReference type="EC" id="1.2.4.4" evidence="9"/>
<comment type="caution">
    <text evidence="12">The sequence shown here is derived from an EMBL/GenBank/DDBJ whole genome shotgun (WGS) entry which is preliminary data.</text>
</comment>
<evidence type="ECO:0000313" key="12">
    <source>
        <dbReference type="EMBL" id="KAH6695144.1"/>
    </source>
</evidence>
<evidence type="ECO:0000256" key="9">
    <source>
        <dbReference type="RuleBase" id="RU365014"/>
    </source>
</evidence>
<keyword evidence="8" id="KW-0496">Mitochondrion</keyword>
<dbReference type="OrthoDB" id="3845at2759"/>
<dbReference type="Proteomes" id="UP000770015">
    <property type="component" value="Unassembled WGS sequence"/>
</dbReference>
<proteinExistence type="inferred from homology"/>
<evidence type="ECO:0000259" key="11">
    <source>
        <dbReference type="Pfam" id="PF00676"/>
    </source>
</evidence>
<feature type="compositionally biased region" description="Basic and acidic residues" evidence="10">
    <location>
        <begin position="338"/>
        <end position="358"/>
    </location>
</feature>
<evidence type="ECO:0000256" key="4">
    <source>
        <dbReference type="ARBA" id="ARBA00022723"/>
    </source>
</evidence>
<evidence type="ECO:0000313" key="13">
    <source>
        <dbReference type="Proteomes" id="UP000770015"/>
    </source>
</evidence>
<keyword evidence="5" id="KW-0809">Transit peptide</keyword>
<evidence type="ECO:0000256" key="8">
    <source>
        <dbReference type="ARBA" id="ARBA00023128"/>
    </source>
</evidence>
<keyword evidence="7 9" id="KW-0560">Oxidoreductase</keyword>
<dbReference type="SUPFAM" id="SSF52518">
    <property type="entry name" value="Thiamin diphosphate-binding fold (THDP-binding)"/>
    <property type="match status" value="1"/>
</dbReference>
<evidence type="ECO:0000256" key="3">
    <source>
        <dbReference type="ARBA" id="ARBA00008646"/>
    </source>
</evidence>
<dbReference type="GO" id="GO:0003863">
    <property type="term" value="F:branched-chain 2-oxo acid dehydrogenase activity"/>
    <property type="evidence" value="ECO:0007669"/>
    <property type="project" value="UniProtKB-EC"/>
</dbReference>
<comment type="function">
    <text evidence="9">The branched-chain alpha-keto dehydrogenase complex catalyzes the overall conversion of alpha-keto acids to acyl-CoA and CO(2). It contains multiple copies of three enzymatic components: branched-chain alpha-keto acid decarboxylase (E1), lipoamide acyltransferase (E2) and lipoamide dehydrogenase (E3).</text>
</comment>
<evidence type="ECO:0000256" key="5">
    <source>
        <dbReference type="ARBA" id="ARBA00022946"/>
    </source>
</evidence>
<dbReference type="PANTHER" id="PTHR43380">
    <property type="entry name" value="2-OXOISOVALERATE DEHYDROGENASE SUBUNIT ALPHA, MITOCHONDRIAL"/>
    <property type="match status" value="1"/>
</dbReference>
<reference evidence="12" key="1">
    <citation type="journal article" date="2021" name="Nat. Commun.">
        <title>Genetic determinants of endophytism in the Arabidopsis root mycobiome.</title>
        <authorList>
            <person name="Mesny F."/>
            <person name="Miyauchi S."/>
            <person name="Thiergart T."/>
            <person name="Pickel B."/>
            <person name="Atanasova L."/>
            <person name="Karlsson M."/>
            <person name="Huettel B."/>
            <person name="Barry K.W."/>
            <person name="Haridas S."/>
            <person name="Chen C."/>
            <person name="Bauer D."/>
            <person name="Andreopoulos W."/>
            <person name="Pangilinan J."/>
            <person name="LaButti K."/>
            <person name="Riley R."/>
            <person name="Lipzen A."/>
            <person name="Clum A."/>
            <person name="Drula E."/>
            <person name="Henrissat B."/>
            <person name="Kohler A."/>
            <person name="Grigoriev I.V."/>
            <person name="Martin F.M."/>
            <person name="Hacquard S."/>
        </authorList>
    </citation>
    <scope>NUCLEOTIDE SEQUENCE</scope>
    <source>
        <strain evidence="12">MPI-SDFR-AT-0117</strain>
    </source>
</reference>
<protein>
    <recommendedName>
        <fullName evidence="9">2-oxoisovalerate dehydrogenase subunit alpha</fullName>
        <ecNumber evidence="9">1.2.4.4</ecNumber>
    </recommendedName>
    <alternativeName>
        <fullName evidence="9">Branched-chain alpha-keto acid dehydrogenase E1 component alpha chain</fullName>
    </alternativeName>
</protein>
<dbReference type="AlphaFoldDB" id="A0A9P8VII1"/>
<comment type="subcellular location">
    <subcellularLocation>
        <location evidence="2">Mitochondrion matrix</location>
    </subcellularLocation>
</comment>
<sequence length="453" mass="50290">MSNLRSASAARHLTRQLVRARIPNGSHRRAFTSGVAKREAEVARFPGAIDSPWSTNMNWIVPTDQTRISTYRVLDYENKIADPTQISSPIPPEDIVKWYKNMVTVNIMDSIMFDAQRHGRVSFYMVSSGEEGLMVASAAALGPNDIITCQYREHGVFMQRGFELKDFMSQLAANENDPGKGRNMPNHYTGKNKVGAHSVASTLGTQIPHAVGAGYALKMLDRQDPSKPARVAVSYFGEGAASEGDFHGAMNMAAMMNSPTIFICRNNGYAISTPASEQYKGDGIASRGAGYGIDSLRVDGTDVFAVYEATRAARRKALEGGGRPVLLELMSYRMSHHSTSDDSSAYRKPQEVAEWKDSPQRNSILRLRQWLEAEGLWDAEQEASFRTQTRRDVVAELTRAEKEKKPELRSIFTDVYAEMTEEAEAQRQELKRLMEKYPAEYDADSHAGGLAGL</sequence>
<keyword evidence="6" id="KW-0630">Potassium</keyword>
<evidence type="ECO:0000256" key="1">
    <source>
        <dbReference type="ARBA" id="ARBA00001964"/>
    </source>
</evidence>
<dbReference type="PANTHER" id="PTHR43380:SF1">
    <property type="entry name" value="2-OXOISOVALERATE DEHYDROGENASE SUBUNIT ALPHA, MITOCHONDRIAL"/>
    <property type="match status" value="1"/>
</dbReference>
<dbReference type="Gene3D" id="3.40.50.970">
    <property type="match status" value="1"/>
</dbReference>
<gene>
    <name evidence="12" type="ORF">F5X68DRAFT_227141</name>
</gene>
<feature type="region of interest" description="Disordered" evidence="10">
    <location>
        <begin position="337"/>
        <end position="358"/>
    </location>
</feature>
<comment type="catalytic activity">
    <reaction evidence="9">
        <text>N(6)-[(R)-lipoyl]-L-lysyl-[protein] + 3-methyl-2-oxobutanoate + H(+) = N(6)-[(R)-S(8)-2-methylpropanoyldihydrolipoyl]-L-lysyl-[protein] + CO2</text>
        <dbReference type="Rhea" id="RHEA:13457"/>
        <dbReference type="Rhea" id="RHEA-COMP:10474"/>
        <dbReference type="Rhea" id="RHEA-COMP:10497"/>
        <dbReference type="ChEBI" id="CHEBI:11851"/>
        <dbReference type="ChEBI" id="CHEBI:15378"/>
        <dbReference type="ChEBI" id="CHEBI:16526"/>
        <dbReference type="ChEBI" id="CHEBI:83099"/>
        <dbReference type="ChEBI" id="CHEBI:83142"/>
        <dbReference type="EC" id="1.2.4.4"/>
    </reaction>
</comment>
<dbReference type="GO" id="GO:0005759">
    <property type="term" value="C:mitochondrial matrix"/>
    <property type="evidence" value="ECO:0007669"/>
    <property type="project" value="UniProtKB-SubCell"/>
</dbReference>
<dbReference type="GO" id="GO:0009083">
    <property type="term" value="P:branched-chain amino acid catabolic process"/>
    <property type="evidence" value="ECO:0007669"/>
    <property type="project" value="TreeGrafter"/>
</dbReference>
<keyword evidence="4" id="KW-0479">Metal-binding</keyword>
<keyword evidence="13" id="KW-1185">Reference proteome</keyword>